<dbReference type="SUPFAM" id="SSF63411">
    <property type="entry name" value="LuxS/MPP-like metallohydrolase"/>
    <property type="match status" value="4"/>
</dbReference>
<dbReference type="AlphaFoldDB" id="A0A084XXX4"/>
<evidence type="ECO:0000256" key="8">
    <source>
        <dbReference type="RuleBase" id="RU004447"/>
    </source>
</evidence>
<gene>
    <name evidence="12" type="primary">ptrA</name>
    <name evidence="12" type="ORF">CAPSK01_003436</name>
</gene>
<feature type="domain" description="Peptidase M16 C-terminal" evidence="11">
    <location>
        <begin position="211"/>
        <end position="388"/>
    </location>
</feature>
<dbReference type="InterPro" id="IPR007863">
    <property type="entry name" value="Peptidase_M16_C"/>
</dbReference>
<dbReference type="InterPro" id="IPR050626">
    <property type="entry name" value="Peptidase_M16"/>
</dbReference>
<name>A0A084XXX4_9PROT</name>
<feature type="signal peptide" evidence="9">
    <location>
        <begin position="1"/>
        <end position="26"/>
    </location>
</feature>
<dbReference type="InterPro" id="IPR001431">
    <property type="entry name" value="Pept_M16_Zn_BS"/>
</dbReference>
<feature type="domain" description="Peptidase M16 N-terminal" evidence="10">
    <location>
        <begin position="63"/>
        <end position="203"/>
    </location>
</feature>
<dbReference type="EC" id="3.4.24.55" evidence="12"/>
<feature type="chain" id="PRO_5001785397" evidence="9">
    <location>
        <begin position="27"/>
        <end position="913"/>
    </location>
</feature>
<dbReference type="InterPro" id="IPR011249">
    <property type="entry name" value="Metalloenz_LuxS/M16"/>
</dbReference>
<evidence type="ECO:0000256" key="1">
    <source>
        <dbReference type="ARBA" id="ARBA00001947"/>
    </source>
</evidence>
<evidence type="ECO:0000256" key="7">
    <source>
        <dbReference type="ARBA" id="ARBA00023049"/>
    </source>
</evidence>
<keyword evidence="5 12" id="KW-0378">Hydrolase</keyword>
<dbReference type="Gene3D" id="3.30.830.10">
    <property type="entry name" value="Metalloenzyme, LuxS/M16 peptidase-like"/>
    <property type="match status" value="4"/>
</dbReference>
<dbReference type="Pfam" id="PF05193">
    <property type="entry name" value="Peptidase_M16_C"/>
    <property type="match status" value="2"/>
</dbReference>
<evidence type="ECO:0000256" key="5">
    <source>
        <dbReference type="ARBA" id="ARBA00022801"/>
    </source>
</evidence>
<proteinExistence type="inferred from homology"/>
<dbReference type="GO" id="GO:0004222">
    <property type="term" value="F:metalloendopeptidase activity"/>
    <property type="evidence" value="ECO:0007669"/>
    <property type="project" value="UniProtKB-EC"/>
</dbReference>
<reference evidence="12 13" key="1">
    <citation type="submission" date="2014-07" db="EMBL/GenBank/DDBJ databases">
        <title>Expanding our view of genomic diversity in Candidatus Accumulibacter clades.</title>
        <authorList>
            <person name="Skennerton C.T."/>
            <person name="Barr J.J."/>
            <person name="Slater F.R."/>
            <person name="Bond P.L."/>
            <person name="Tyson G.W."/>
        </authorList>
    </citation>
    <scope>NUCLEOTIDE SEQUENCE [LARGE SCALE GENOMIC DNA]</scope>
    <source>
        <strain evidence="13">SK-01</strain>
    </source>
</reference>
<evidence type="ECO:0000256" key="2">
    <source>
        <dbReference type="ARBA" id="ARBA00007261"/>
    </source>
</evidence>
<comment type="cofactor">
    <cofactor evidence="1">
        <name>Zn(2+)</name>
        <dbReference type="ChEBI" id="CHEBI:29105"/>
    </cofactor>
</comment>
<evidence type="ECO:0000256" key="3">
    <source>
        <dbReference type="ARBA" id="ARBA00022670"/>
    </source>
</evidence>
<evidence type="ECO:0000256" key="9">
    <source>
        <dbReference type="SAM" id="SignalP"/>
    </source>
</evidence>
<dbReference type="EMBL" id="JDSS02000031">
    <property type="protein sequence ID" value="KFB67318.1"/>
    <property type="molecule type" value="Genomic_DNA"/>
</dbReference>
<feature type="domain" description="Peptidase M16 C-terminal" evidence="11">
    <location>
        <begin position="659"/>
        <end position="838"/>
    </location>
</feature>
<evidence type="ECO:0000256" key="6">
    <source>
        <dbReference type="ARBA" id="ARBA00022833"/>
    </source>
</evidence>
<organism evidence="12 13">
    <name type="scientific">Candidatus Accumulibacter vicinus</name>
    <dbReference type="NCBI Taxonomy" id="2954382"/>
    <lineage>
        <taxon>Bacteria</taxon>
        <taxon>Pseudomonadati</taxon>
        <taxon>Pseudomonadota</taxon>
        <taxon>Betaproteobacteria</taxon>
        <taxon>Candidatus Accumulibacter</taxon>
    </lineage>
</organism>
<dbReference type="GO" id="GO:0006508">
    <property type="term" value="P:proteolysis"/>
    <property type="evidence" value="ECO:0007669"/>
    <property type="project" value="UniProtKB-KW"/>
</dbReference>
<accession>A0A084XXX4</accession>
<dbReference type="InterPro" id="IPR011765">
    <property type="entry name" value="Pept_M16_N"/>
</dbReference>
<dbReference type="Pfam" id="PF00675">
    <property type="entry name" value="Peptidase_M16"/>
    <property type="match status" value="1"/>
</dbReference>
<keyword evidence="3 12" id="KW-0645">Protease</keyword>
<dbReference type="PANTHER" id="PTHR43690">
    <property type="entry name" value="NARDILYSIN"/>
    <property type="match status" value="1"/>
</dbReference>
<keyword evidence="6" id="KW-0862">Zinc</keyword>
<keyword evidence="7" id="KW-0482">Metalloprotease</keyword>
<evidence type="ECO:0000259" key="11">
    <source>
        <dbReference type="Pfam" id="PF05193"/>
    </source>
</evidence>
<evidence type="ECO:0000259" key="10">
    <source>
        <dbReference type="Pfam" id="PF00675"/>
    </source>
</evidence>
<dbReference type="PROSITE" id="PS00143">
    <property type="entry name" value="INSULINASE"/>
    <property type="match status" value="1"/>
</dbReference>
<dbReference type="Proteomes" id="UP000019812">
    <property type="component" value="Unassembled WGS sequence"/>
</dbReference>
<evidence type="ECO:0000256" key="4">
    <source>
        <dbReference type="ARBA" id="ARBA00022723"/>
    </source>
</evidence>
<keyword evidence="4" id="KW-0479">Metal-binding</keyword>
<dbReference type="GO" id="GO:0046872">
    <property type="term" value="F:metal ion binding"/>
    <property type="evidence" value="ECO:0007669"/>
    <property type="project" value="UniProtKB-KW"/>
</dbReference>
<keyword evidence="9" id="KW-0732">Signal</keyword>
<dbReference type="PANTHER" id="PTHR43690:SF17">
    <property type="entry name" value="PROTEIN YHJJ"/>
    <property type="match status" value="1"/>
</dbReference>
<comment type="caution">
    <text evidence="12">The sequence shown here is derived from an EMBL/GenBank/DDBJ whole genome shotgun (WGS) entry which is preliminary data.</text>
</comment>
<protein>
    <submittedName>
        <fullName evidence="12">Protease 3</fullName>
        <ecNumber evidence="12">3.4.24.55</ecNumber>
    </submittedName>
</protein>
<evidence type="ECO:0000313" key="12">
    <source>
        <dbReference type="EMBL" id="KFB67318.1"/>
    </source>
</evidence>
<comment type="similarity">
    <text evidence="2 8">Belongs to the peptidase M16 family.</text>
</comment>
<sequence>MNQWMRILACLLSWLTLSMLPPTVDARQSAAMPLPSGVEKLTTVEGISEYRLVNGLRCILFPDATKPTTTVNVTYLVGSHQENYGETGMAHLLEHLIFKGSKNFVDPARQFKARGFEINGSTWLDRTNYYLTFPASEDNLQWALAWSADAMVNSFIARKDLDSEMSVVRNEFEMGENNPFSVMLKRMQSMLFDWHNYGNNTIGARSDIENVKIENLQAFYRRYYQPDNAVLTVAGKFDERQALNMIAASFGKLPRPTRVLPKPWTVEPTADGERQFTIRRKGEVQLVALAYRTPASLHPDSEAISMAAEVLGDTPNGRLYRALVQTGLATEVFAYGIDAREPGFVVFGALVNKRAAIDRVRDKMIEVVEGGFAQEAVTTAELDRAVEQSRTAYERALADPEAFAVMLSEYIALGDWRLFFYGRDQLDRIRTTQLDAAAAKYFVRDNRVLGTFIPDDSPQRAVVPQAPSAAELLANFKPQKKGDAGEAFDPSYENLDRRTRRQTFGDLKLALLPKRNRGRTVNVAMSFRWGDENSLQDRNIAGTLAIAMLARGTSRLNRQQIADQLIRLKVQGRLTHFETTRDKLPEALELVAQLLQDPSFPPDEFEELRRETLTALQSQLDNPDTLSSDALNAHFNTYPPGDPRYHSPLQERIEQLRQVTLNEVIRYQRDLIGTARGEIAIVGDFDEQVIHDKLLQLFPGHISRSPYQRLDREYRHVPPQRIVIDTPDKENAFLRARIDIRLRDDDPDAAALYVANDIFGGHSGLSSRLADRLRQKDGLSYSVGSSLSMGSHQPLSTWAVAVMVAPQNAARAEQAFLEELQRARRDGFSTAEVAAARKGIIQARAVARSQDNTVASRWQSFLDLGRNWQFSKDFEARLMAVTPAEVNAAFRKYIDPEQLTLVIAGDTRKGLAH</sequence>
<evidence type="ECO:0000313" key="13">
    <source>
        <dbReference type="Proteomes" id="UP000019812"/>
    </source>
</evidence>
<dbReference type="STRING" id="1457154.CAPSK01_003436"/>